<evidence type="ECO:0000313" key="9">
    <source>
        <dbReference type="EMBL" id="VAX38513.1"/>
    </source>
</evidence>
<keyword evidence="3 8" id="KW-0812">Transmembrane</keyword>
<keyword evidence="6 8" id="KW-1133">Transmembrane helix</keyword>
<feature type="transmembrane region" description="Helical" evidence="8">
    <location>
        <begin position="261"/>
        <end position="284"/>
    </location>
</feature>
<feature type="transmembrane region" description="Helical" evidence="8">
    <location>
        <begin position="304"/>
        <end position="322"/>
    </location>
</feature>
<keyword evidence="2" id="KW-1003">Cell membrane</keyword>
<dbReference type="GO" id="GO:0008360">
    <property type="term" value="P:regulation of cell shape"/>
    <property type="evidence" value="ECO:0007669"/>
    <property type="project" value="UniProtKB-KW"/>
</dbReference>
<feature type="transmembrane region" description="Helical" evidence="8">
    <location>
        <begin position="342"/>
        <end position="364"/>
    </location>
</feature>
<dbReference type="AlphaFoldDB" id="A0A3B1DNT0"/>
<evidence type="ECO:0000256" key="7">
    <source>
        <dbReference type="ARBA" id="ARBA00023136"/>
    </source>
</evidence>
<dbReference type="GO" id="GO:0015648">
    <property type="term" value="F:lipid-linked peptidoglycan transporter activity"/>
    <property type="evidence" value="ECO:0007669"/>
    <property type="project" value="TreeGrafter"/>
</dbReference>
<accession>A0A3B1DNT0</accession>
<evidence type="ECO:0000256" key="4">
    <source>
        <dbReference type="ARBA" id="ARBA00022960"/>
    </source>
</evidence>
<comment type="subcellular location">
    <subcellularLocation>
        <location evidence="1">Cell membrane</location>
        <topology evidence="1">Multi-pass membrane protein</topology>
    </subcellularLocation>
</comment>
<dbReference type="GO" id="GO:0005886">
    <property type="term" value="C:plasma membrane"/>
    <property type="evidence" value="ECO:0007669"/>
    <property type="project" value="UniProtKB-SubCell"/>
</dbReference>
<feature type="transmembrane region" description="Helical" evidence="8">
    <location>
        <begin position="376"/>
        <end position="394"/>
    </location>
</feature>
<feature type="transmembrane region" description="Helical" evidence="8">
    <location>
        <begin position="90"/>
        <end position="109"/>
    </location>
</feature>
<dbReference type="InterPro" id="IPR004268">
    <property type="entry name" value="MurJ"/>
</dbReference>
<name>A0A3B1DNT0_9ZZZZ</name>
<feature type="transmembrane region" description="Helical" evidence="8">
    <location>
        <begin position="187"/>
        <end position="208"/>
    </location>
</feature>
<proteinExistence type="predicted"/>
<evidence type="ECO:0000256" key="1">
    <source>
        <dbReference type="ARBA" id="ARBA00004651"/>
    </source>
</evidence>
<dbReference type="InterPro" id="IPR051050">
    <property type="entry name" value="Lipid_II_flippase_MurJ/MviN"/>
</dbReference>
<keyword evidence="4" id="KW-0133">Cell shape</keyword>
<evidence type="ECO:0000256" key="6">
    <source>
        <dbReference type="ARBA" id="ARBA00022989"/>
    </source>
</evidence>
<reference evidence="9" key="1">
    <citation type="submission" date="2018-06" db="EMBL/GenBank/DDBJ databases">
        <authorList>
            <person name="Zhirakovskaya E."/>
        </authorList>
    </citation>
    <scope>NUCLEOTIDE SEQUENCE</scope>
</reference>
<evidence type="ECO:0000256" key="8">
    <source>
        <dbReference type="SAM" id="Phobius"/>
    </source>
</evidence>
<keyword evidence="5" id="KW-0573">Peptidoglycan synthesis</keyword>
<evidence type="ECO:0000256" key="2">
    <source>
        <dbReference type="ARBA" id="ARBA00022475"/>
    </source>
</evidence>
<evidence type="ECO:0000256" key="3">
    <source>
        <dbReference type="ARBA" id="ARBA00022692"/>
    </source>
</evidence>
<keyword evidence="7 8" id="KW-0472">Membrane</keyword>
<gene>
    <name evidence="9" type="ORF">MNBD_PLANCTO02-2456</name>
</gene>
<dbReference type="GO" id="GO:0009252">
    <property type="term" value="P:peptidoglycan biosynthetic process"/>
    <property type="evidence" value="ECO:0007669"/>
    <property type="project" value="UniProtKB-KW"/>
</dbReference>
<dbReference type="GO" id="GO:0034204">
    <property type="term" value="P:lipid translocation"/>
    <property type="evidence" value="ECO:0007669"/>
    <property type="project" value="TreeGrafter"/>
</dbReference>
<dbReference type="PANTHER" id="PTHR47019">
    <property type="entry name" value="LIPID II FLIPPASE MURJ"/>
    <property type="match status" value="1"/>
</dbReference>
<feature type="transmembrane region" description="Helical" evidence="8">
    <location>
        <begin position="220"/>
        <end position="241"/>
    </location>
</feature>
<evidence type="ECO:0000256" key="5">
    <source>
        <dbReference type="ARBA" id="ARBA00022984"/>
    </source>
</evidence>
<dbReference type="Pfam" id="PF03023">
    <property type="entry name" value="MurJ"/>
    <property type="match status" value="1"/>
</dbReference>
<feature type="transmembrane region" description="Helical" evidence="8">
    <location>
        <begin position="45"/>
        <end position="70"/>
    </location>
</feature>
<dbReference type="PANTHER" id="PTHR47019:SF1">
    <property type="entry name" value="LIPID II FLIPPASE MURJ"/>
    <property type="match status" value="1"/>
</dbReference>
<feature type="transmembrane region" description="Helical" evidence="8">
    <location>
        <begin position="400"/>
        <end position="424"/>
    </location>
</feature>
<feature type="transmembrane region" description="Helical" evidence="8">
    <location>
        <begin position="12"/>
        <end position="33"/>
    </location>
</feature>
<feature type="transmembrane region" description="Helical" evidence="8">
    <location>
        <begin position="436"/>
        <end position="458"/>
    </location>
</feature>
<protein>
    <submittedName>
        <fullName evidence="9">Proposed peptidoglycan lipid II flippase MurJ</fullName>
    </submittedName>
</protein>
<dbReference type="EMBL" id="UOGL01000214">
    <property type="protein sequence ID" value="VAX38513.1"/>
    <property type="molecule type" value="Genomic_DNA"/>
</dbReference>
<feature type="transmembrane region" description="Helical" evidence="8">
    <location>
        <begin position="464"/>
        <end position="484"/>
    </location>
</feature>
<sequence>MSQSQSSLRSVGILTICSFVQLGIQFGIQLVLARQFGTTDEMDTYVAAMSLPTVLSAVLVGSLNSAFLPVYMTCRLNDGEASAHRFSSQLGVWIFAVTALIATVSFLYPEFLMAKLHPGFTEEKVRQTAIIFRFLIWLTITNGLTSFSGVLHHGEKRFRIPAFSGLAGVGLTFSLLFIESYRSTPTGVAQAVLLGSIVCVLLQSKLFLSCFSWSRKIHPVIKTFFIRWSPIIIASLLVQIGELVNRSLASGKAGSISELGFAWRIISSMQVLMSGFSVVIFPTLSAQHATNQMESFVTEVAHGWRFMAVLLIPICAGLAFFSEPIIRDLFQRGEFTAEDTQKVAFLVVLFLGVLAGSVLGTIAVQTLNALKDTLTPALLAVIVIPISIFFKFQFGNTHSYGVPGIAVVTSLTFLFSVTILVFIIRKRVGKGIFKGLLKTSSVTILSTGIALGLSALVIQLPIRYSALIAAPVGAVSYLLTMWALRNEFAIRMMGYLIRKRPDSTT</sequence>
<feature type="transmembrane region" description="Helical" evidence="8">
    <location>
        <begin position="163"/>
        <end position="181"/>
    </location>
</feature>
<feature type="transmembrane region" description="Helical" evidence="8">
    <location>
        <begin position="129"/>
        <end position="151"/>
    </location>
</feature>
<organism evidence="9">
    <name type="scientific">hydrothermal vent metagenome</name>
    <dbReference type="NCBI Taxonomy" id="652676"/>
    <lineage>
        <taxon>unclassified sequences</taxon>
        <taxon>metagenomes</taxon>
        <taxon>ecological metagenomes</taxon>
    </lineage>
</organism>